<proteinExistence type="predicted"/>
<evidence type="ECO:0000313" key="1">
    <source>
        <dbReference type="EMBL" id="THB60443.1"/>
    </source>
</evidence>
<protein>
    <submittedName>
        <fullName evidence="1">Uncharacterized protein</fullName>
    </submittedName>
</protein>
<dbReference type="EMBL" id="SDGV01000023">
    <property type="protein sequence ID" value="THB60443.1"/>
    <property type="molecule type" value="Genomic_DNA"/>
</dbReference>
<name>A0A4S3B4A6_9ENTE</name>
<dbReference type="OrthoDB" id="2193590at2"/>
<keyword evidence="2" id="KW-1185">Reference proteome</keyword>
<sequence>MKNVDVTIPEYAPRKLTIKTKPNPNYSHFEYKVYRIYTKNGREQRESVGNQYYRIAENNDSGTTDIIFGERNSQDMWNFHKGNDQIRADYLEIEQITDLNTTNKEKNMADYHFKASDYQGTNLVPKDSYFDFKNEAHNEAEIGLTKKDGSVYIENLVQNKKTKGEQIYQYHVNLADDIKPELKFPNNTETEPLNSDDFISNLRNNDFAWDNPTVTSKITSPDKFEGNNVKVPFDVELTSETFNQSNMIKGEAYVQNEVNATIHFIIEENGKKVPIKKVDLNNLPSSDNKLVIVDPVTKAVKPETFVKEILSTIKQIYTGYDLKPNGIELKVDGNTTTVTDVTKIPGKDVDIYLNYSGKMLTVVPEELNFGSEQLRAKKIEDVRPNQEHEVRVIDTTGESNAWKLEVKESTAMNQDDLLLNKELFFAFDDNQEALRIDRGYQPVLKSESNRILHQLALNTETNKQGIFMNIFNSNLKGKYSGTLTWQLSNTK</sequence>
<dbReference type="Proteomes" id="UP000310506">
    <property type="component" value="Unassembled WGS sequence"/>
</dbReference>
<gene>
    <name evidence="1" type="ORF">ESZ54_10210</name>
</gene>
<dbReference type="RefSeq" id="WP_136137558.1">
    <property type="nucleotide sequence ID" value="NZ_SDGV01000023.1"/>
</dbReference>
<accession>A0A4S3B4A6</accession>
<comment type="caution">
    <text evidence="1">The sequence shown here is derived from an EMBL/GenBank/DDBJ whole genome shotgun (WGS) entry which is preliminary data.</text>
</comment>
<dbReference type="AlphaFoldDB" id="A0A4S3B4A6"/>
<reference evidence="1 2" key="1">
    <citation type="submission" date="2019-01" db="EMBL/GenBank/DDBJ databases">
        <title>Vagococcus silagei sp. nov. isolated from brewer's grain.</title>
        <authorList>
            <person name="Guu J.-R."/>
        </authorList>
    </citation>
    <scope>NUCLEOTIDE SEQUENCE [LARGE SCALE GENOMIC DNA]</scope>
    <source>
        <strain evidence="1 2">2B-2</strain>
    </source>
</reference>
<organism evidence="1 2">
    <name type="scientific">Vagococcus silagei</name>
    <dbReference type="NCBI Taxonomy" id="2508885"/>
    <lineage>
        <taxon>Bacteria</taxon>
        <taxon>Bacillati</taxon>
        <taxon>Bacillota</taxon>
        <taxon>Bacilli</taxon>
        <taxon>Lactobacillales</taxon>
        <taxon>Enterococcaceae</taxon>
        <taxon>Vagococcus</taxon>
    </lineage>
</organism>
<evidence type="ECO:0000313" key="2">
    <source>
        <dbReference type="Proteomes" id="UP000310506"/>
    </source>
</evidence>